<gene>
    <name evidence="1" type="ORF">DSOL_2426</name>
</gene>
<keyword evidence="2" id="KW-1185">Reference proteome</keyword>
<dbReference type="EMBL" id="MLBF01000015">
    <property type="protein sequence ID" value="OLN31738.1"/>
    <property type="molecule type" value="Genomic_DNA"/>
</dbReference>
<dbReference type="Proteomes" id="UP000186102">
    <property type="component" value="Unassembled WGS sequence"/>
</dbReference>
<sequence>MAKNTLTLLLDRIAEDNRLPLEEAKRILRIILFKIDQWKGRK</sequence>
<name>A0A1Q8QWP8_9FIRM</name>
<proteinExistence type="predicted"/>
<evidence type="ECO:0000313" key="1">
    <source>
        <dbReference type="EMBL" id="OLN31738.1"/>
    </source>
</evidence>
<evidence type="ECO:0000313" key="2">
    <source>
        <dbReference type="Proteomes" id="UP000186102"/>
    </source>
</evidence>
<accession>A0A1Q8QWP8</accession>
<comment type="caution">
    <text evidence="1">The sequence shown here is derived from an EMBL/GenBank/DDBJ whole genome shotgun (WGS) entry which is preliminary data.</text>
</comment>
<dbReference type="AlphaFoldDB" id="A0A1Q8QWP8"/>
<protein>
    <submittedName>
        <fullName evidence="1">Uncharacterized protein</fullName>
    </submittedName>
</protein>
<organism evidence="1 2">
    <name type="scientific">Desulfosporosinus metallidurans</name>
    <dbReference type="NCBI Taxonomy" id="1888891"/>
    <lineage>
        <taxon>Bacteria</taxon>
        <taxon>Bacillati</taxon>
        <taxon>Bacillota</taxon>
        <taxon>Clostridia</taxon>
        <taxon>Eubacteriales</taxon>
        <taxon>Desulfitobacteriaceae</taxon>
        <taxon>Desulfosporosinus</taxon>
    </lineage>
</organism>
<reference evidence="1 2" key="1">
    <citation type="submission" date="2016-09" db="EMBL/GenBank/DDBJ databases">
        <title>Complete genome of Desulfosporosinus sp. OL.</title>
        <authorList>
            <person name="Mardanov A."/>
            <person name="Beletsky A."/>
            <person name="Panova A."/>
            <person name="Karnachuk O."/>
            <person name="Ravin N."/>
        </authorList>
    </citation>
    <scope>NUCLEOTIDE SEQUENCE [LARGE SCALE GENOMIC DNA]</scope>
    <source>
        <strain evidence="1 2">OL</strain>
    </source>
</reference>
<dbReference type="RefSeq" id="WP_282433543.1">
    <property type="nucleotide sequence ID" value="NZ_MLBF01000015.1"/>
</dbReference>